<dbReference type="KEGG" id="nik:F5I99_17755"/>
<dbReference type="InterPro" id="IPR005262">
    <property type="entry name" value="MJ1255-like"/>
</dbReference>
<proteinExistence type="predicted"/>
<dbReference type="RefSeq" id="WP_151058363.1">
    <property type="nucleotide sequence ID" value="NZ_CP044222.1"/>
</dbReference>
<organism evidence="1 2">
    <name type="scientific">Nitrincola iocasae</name>
    <dbReference type="NCBI Taxonomy" id="2614693"/>
    <lineage>
        <taxon>Bacteria</taxon>
        <taxon>Pseudomonadati</taxon>
        <taxon>Pseudomonadota</taxon>
        <taxon>Gammaproteobacteria</taxon>
        <taxon>Oceanospirillales</taxon>
        <taxon>Oceanospirillaceae</taxon>
        <taxon>Nitrincola</taxon>
    </lineage>
</organism>
<dbReference type="EMBL" id="CP044222">
    <property type="protein sequence ID" value="QEW08189.1"/>
    <property type="molecule type" value="Genomic_DNA"/>
</dbReference>
<accession>A0A5J6LHW2</accession>
<dbReference type="Gene3D" id="3.40.50.2000">
    <property type="entry name" value="Glycogen Phosphorylase B"/>
    <property type="match status" value="1"/>
</dbReference>
<keyword evidence="2" id="KW-1185">Reference proteome</keyword>
<sequence length="348" mass="39493">MRILYAVQATGNGHITRARAMLPALQQAGISVDFLFSGRAREQLFDMQCFGDFQHYQGFTFKTEAGSVKRWQTLKAARIAQFFSDVRCLDLSGYDLLLNDFEPVTAWAARRQKLPSLGLAHQYALRYDLPGTRKAFWLKQAIDTFTPLDRYLGVHWQAFEQPILPPLLALNATAPTLSADQQQLFVLVYLPFELTEQVLHWLQSMPGYRFKLYADVPEVADLGNVTVRPLSRETFPADLHQSDGVICNTGFGLCSEALMLGKKILTKPLSGQIEQYSNACILEKMRRATVMQSFDKKLALGWLEQPNVAPVVYPDVAWHLARWLQADTDLQGTQLVSRVWQEVNQSFM</sequence>
<dbReference type="AlphaFoldDB" id="A0A5J6LHW2"/>
<evidence type="ECO:0000313" key="1">
    <source>
        <dbReference type="EMBL" id="QEW08189.1"/>
    </source>
</evidence>
<evidence type="ECO:0008006" key="3">
    <source>
        <dbReference type="Google" id="ProtNLM"/>
    </source>
</evidence>
<dbReference type="Proteomes" id="UP000325606">
    <property type="component" value="Chromosome"/>
</dbReference>
<name>A0A5J6LHW2_9GAMM</name>
<dbReference type="Pfam" id="PF13528">
    <property type="entry name" value="Glyco_trans_1_3"/>
    <property type="match status" value="1"/>
</dbReference>
<dbReference type="NCBIfam" id="TIGR00661">
    <property type="entry name" value="MJ1255"/>
    <property type="match status" value="1"/>
</dbReference>
<evidence type="ECO:0000313" key="2">
    <source>
        <dbReference type="Proteomes" id="UP000325606"/>
    </source>
</evidence>
<protein>
    <recommendedName>
        <fullName evidence="3">Glycosyltransferase</fullName>
    </recommendedName>
</protein>
<reference evidence="1 2" key="1">
    <citation type="submission" date="2019-09" db="EMBL/GenBank/DDBJ databases">
        <title>Nitrincola iocasae sp. nov., a bacterium isolated from the sediment collected at a cold seep field in South China Sea.</title>
        <authorList>
            <person name="Zhang H."/>
            <person name="Wang H."/>
            <person name="Li C."/>
        </authorList>
    </citation>
    <scope>NUCLEOTIDE SEQUENCE [LARGE SCALE GENOMIC DNA]</scope>
    <source>
        <strain evidence="1 2">KXZD1103</strain>
    </source>
</reference>
<dbReference type="SUPFAM" id="SSF53756">
    <property type="entry name" value="UDP-Glycosyltransferase/glycogen phosphorylase"/>
    <property type="match status" value="1"/>
</dbReference>
<gene>
    <name evidence="1" type="ORF">F5I99_17755</name>
</gene>